<dbReference type="AlphaFoldDB" id="A0AAV1M8A6"/>
<proteinExistence type="inferred from homology"/>
<dbReference type="GO" id="GO:0006508">
    <property type="term" value="P:proteolysis"/>
    <property type="evidence" value="ECO:0007669"/>
    <property type="project" value="UniProtKB-KW"/>
</dbReference>
<dbReference type="InterPro" id="IPR001314">
    <property type="entry name" value="Peptidase_S1A"/>
</dbReference>
<dbReference type="PROSITE" id="PS00134">
    <property type="entry name" value="TRYPSIN_HIS"/>
    <property type="match status" value="1"/>
</dbReference>
<evidence type="ECO:0000256" key="9">
    <source>
        <dbReference type="ARBA" id="ARBA00055534"/>
    </source>
</evidence>
<evidence type="ECO:0000313" key="14">
    <source>
        <dbReference type="Proteomes" id="UP001314205"/>
    </source>
</evidence>
<dbReference type="SUPFAM" id="SSF50494">
    <property type="entry name" value="Trypsin-like serine proteases"/>
    <property type="match status" value="1"/>
</dbReference>
<organism evidence="13 14">
    <name type="scientific">Parnassius mnemosyne</name>
    <name type="common">clouded apollo</name>
    <dbReference type="NCBI Taxonomy" id="213953"/>
    <lineage>
        <taxon>Eukaryota</taxon>
        <taxon>Metazoa</taxon>
        <taxon>Ecdysozoa</taxon>
        <taxon>Arthropoda</taxon>
        <taxon>Hexapoda</taxon>
        <taxon>Insecta</taxon>
        <taxon>Pterygota</taxon>
        <taxon>Neoptera</taxon>
        <taxon>Endopterygota</taxon>
        <taxon>Lepidoptera</taxon>
        <taxon>Glossata</taxon>
        <taxon>Ditrysia</taxon>
        <taxon>Papilionoidea</taxon>
        <taxon>Papilionidae</taxon>
        <taxon>Parnassiinae</taxon>
        <taxon>Parnassini</taxon>
        <taxon>Parnassius</taxon>
        <taxon>Driopa</taxon>
    </lineage>
</organism>
<evidence type="ECO:0000256" key="6">
    <source>
        <dbReference type="ARBA" id="ARBA00022825"/>
    </source>
</evidence>
<evidence type="ECO:0000256" key="7">
    <source>
        <dbReference type="ARBA" id="ARBA00023157"/>
    </source>
</evidence>
<dbReference type="PROSITE" id="PS50240">
    <property type="entry name" value="TRYPSIN_DOM"/>
    <property type="match status" value="1"/>
</dbReference>
<evidence type="ECO:0000259" key="12">
    <source>
        <dbReference type="PROSITE" id="PS50240"/>
    </source>
</evidence>
<keyword evidence="6" id="KW-0720">Serine protease</keyword>
<dbReference type="FunFam" id="2.40.10.10:FF:000068">
    <property type="entry name" value="transmembrane protease serine 2"/>
    <property type="match status" value="1"/>
</dbReference>
<evidence type="ECO:0000256" key="3">
    <source>
        <dbReference type="ARBA" id="ARBA00022656"/>
    </source>
</evidence>
<keyword evidence="7" id="KW-1015">Disulfide bond</keyword>
<keyword evidence="5" id="KW-0378">Hydrolase</keyword>
<dbReference type="EMBL" id="CAVLGL010000148">
    <property type="protein sequence ID" value="CAK1602872.1"/>
    <property type="molecule type" value="Genomic_DNA"/>
</dbReference>
<keyword evidence="8" id="KW-1199">Hemostasis impairing toxin</keyword>
<comment type="subcellular location">
    <subcellularLocation>
        <location evidence="1">Secreted</location>
        <location evidence="1">Extracellular space</location>
    </subcellularLocation>
</comment>
<comment type="similarity">
    <text evidence="2">Belongs to the peptidase S1 family.</text>
</comment>
<dbReference type="InterPro" id="IPR009003">
    <property type="entry name" value="Peptidase_S1_PA"/>
</dbReference>
<dbReference type="Gene3D" id="2.40.10.10">
    <property type="entry name" value="Trypsin-like serine proteases"/>
    <property type="match status" value="1"/>
</dbReference>
<dbReference type="PANTHER" id="PTHR24276">
    <property type="entry name" value="POLYSERASE-RELATED"/>
    <property type="match status" value="1"/>
</dbReference>
<evidence type="ECO:0000256" key="11">
    <source>
        <dbReference type="SAM" id="SignalP"/>
    </source>
</evidence>
<dbReference type="GO" id="GO:0004252">
    <property type="term" value="F:serine-type endopeptidase activity"/>
    <property type="evidence" value="ECO:0007669"/>
    <property type="project" value="InterPro"/>
</dbReference>
<evidence type="ECO:0000256" key="10">
    <source>
        <dbReference type="ARBA" id="ARBA00084094"/>
    </source>
</evidence>
<feature type="signal peptide" evidence="11">
    <location>
        <begin position="1"/>
        <end position="20"/>
    </location>
</feature>
<name>A0AAV1M8A6_9NEOP</name>
<evidence type="ECO:0000256" key="2">
    <source>
        <dbReference type="ARBA" id="ARBA00007664"/>
    </source>
</evidence>
<dbReference type="SMART" id="SM00020">
    <property type="entry name" value="Tryp_SPc"/>
    <property type="match status" value="1"/>
</dbReference>
<comment type="caution">
    <text evidence="13">The sequence shown here is derived from an EMBL/GenBank/DDBJ whole genome shotgun (WGS) entry which is preliminary data.</text>
</comment>
<gene>
    <name evidence="13" type="ORF">PARMNEM_LOCUS21307</name>
</gene>
<dbReference type="Pfam" id="PF00089">
    <property type="entry name" value="Trypsin"/>
    <property type="match status" value="1"/>
</dbReference>
<accession>A0AAV1M8A6</accession>
<keyword evidence="4" id="KW-0645">Protease</keyword>
<dbReference type="GO" id="GO:0005576">
    <property type="term" value="C:extracellular region"/>
    <property type="evidence" value="ECO:0007669"/>
    <property type="project" value="UniProtKB-SubCell"/>
</dbReference>
<evidence type="ECO:0000256" key="4">
    <source>
        <dbReference type="ARBA" id="ARBA00022670"/>
    </source>
</evidence>
<dbReference type="InterPro" id="IPR001254">
    <property type="entry name" value="Trypsin_dom"/>
</dbReference>
<feature type="domain" description="Peptidase S1" evidence="12">
    <location>
        <begin position="43"/>
        <end position="266"/>
    </location>
</feature>
<dbReference type="PRINTS" id="PR00722">
    <property type="entry name" value="CHYMOTRYPSIN"/>
</dbReference>
<dbReference type="InterPro" id="IPR018114">
    <property type="entry name" value="TRYPSIN_HIS"/>
</dbReference>
<dbReference type="GO" id="GO:0090729">
    <property type="term" value="F:toxin activity"/>
    <property type="evidence" value="ECO:0007669"/>
    <property type="project" value="UniProtKB-KW"/>
</dbReference>
<keyword evidence="11" id="KW-0732">Signal</keyword>
<keyword evidence="10" id="KW-1205">Fibrinolytic toxin</keyword>
<evidence type="ECO:0000256" key="1">
    <source>
        <dbReference type="ARBA" id="ARBA00004239"/>
    </source>
</evidence>
<evidence type="ECO:0000256" key="5">
    <source>
        <dbReference type="ARBA" id="ARBA00022801"/>
    </source>
</evidence>
<keyword evidence="14" id="KW-1185">Reference proteome</keyword>
<comment type="function">
    <text evidence="9">Fibrinolytic activity; shows preferential cleavage of Arg-Gly bonds in all three fibrinogen chains. Contact with the caterpillars causes severe bleeding, due the anticoagulant effect of the protein.</text>
</comment>
<evidence type="ECO:0000256" key="8">
    <source>
        <dbReference type="ARBA" id="ARBA00023240"/>
    </source>
</evidence>
<evidence type="ECO:0000313" key="13">
    <source>
        <dbReference type="EMBL" id="CAK1602872.1"/>
    </source>
</evidence>
<feature type="chain" id="PRO_5043483137" description="Peptidase S1 domain-containing protein" evidence="11">
    <location>
        <begin position="21"/>
        <end position="284"/>
    </location>
</feature>
<dbReference type="CDD" id="cd00190">
    <property type="entry name" value="Tryp_SPc"/>
    <property type="match status" value="1"/>
</dbReference>
<dbReference type="InterPro" id="IPR043504">
    <property type="entry name" value="Peptidase_S1_PA_chymotrypsin"/>
</dbReference>
<reference evidence="13 14" key="1">
    <citation type="submission" date="2023-11" db="EMBL/GenBank/DDBJ databases">
        <authorList>
            <person name="Hedman E."/>
            <person name="Englund M."/>
            <person name="Stromberg M."/>
            <person name="Nyberg Akerstrom W."/>
            <person name="Nylinder S."/>
            <person name="Jareborg N."/>
            <person name="Kallberg Y."/>
            <person name="Kronander E."/>
        </authorList>
    </citation>
    <scope>NUCLEOTIDE SEQUENCE [LARGE SCALE GENOMIC DNA]</scope>
</reference>
<protein>
    <recommendedName>
        <fullName evidence="12">Peptidase S1 domain-containing protein</fullName>
    </recommendedName>
</protein>
<keyword evidence="3" id="KW-0800">Toxin</keyword>
<sequence length="284" mass="32338">MHLFHLILIILCFVLGCSLGHLKDMGEVTLNWTVEWGNLESKIVGGTPTDLKRYPFNVQFFNHGGMCGGTILTSKTVLTAAHCFDFNRNIASMIVLSNSRFVFDLKARSHEVWDYKIHEHYNETIVFSNDIAIILIHDQFKFDSTVKRAVLCDNDNWMNEKELFDATGWGDIKYGGDTSKTGLMHTQLRFISRESCNTYYRGFLSPDMFCLYGDGKRDTCQGDSGGGIVWKNIIVGIVSHGRGCAVTPGIYTNVFFFKSWIRSAVEVLYERHCLFHRNSLQDIT</sequence>
<dbReference type="InterPro" id="IPR050430">
    <property type="entry name" value="Peptidase_S1"/>
</dbReference>
<dbReference type="PANTHER" id="PTHR24276:SF91">
    <property type="entry name" value="AT26814P-RELATED"/>
    <property type="match status" value="1"/>
</dbReference>
<dbReference type="Proteomes" id="UP001314205">
    <property type="component" value="Unassembled WGS sequence"/>
</dbReference>